<dbReference type="EMBL" id="JACIJJ010000003">
    <property type="protein sequence ID" value="MBB5698956.1"/>
    <property type="molecule type" value="Genomic_DNA"/>
</dbReference>
<protein>
    <submittedName>
        <fullName evidence="2">TonB family protein</fullName>
    </submittedName>
</protein>
<reference evidence="2 3" key="1">
    <citation type="submission" date="2020-08" db="EMBL/GenBank/DDBJ databases">
        <title>Genomic Encyclopedia of Type Strains, Phase IV (KMG-IV): sequencing the most valuable type-strain genomes for metagenomic binning, comparative biology and taxonomic classification.</title>
        <authorList>
            <person name="Goeker M."/>
        </authorList>
    </citation>
    <scope>NUCLEOTIDE SEQUENCE [LARGE SCALE GENOMIC DNA]</scope>
    <source>
        <strain evidence="2 3">DSM 27244</strain>
    </source>
</reference>
<dbReference type="PROSITE" id="PS52015">
    <property type="entry name" value="TONB_CTD"/>
    <property type="match status" value="1"/>
</dbReference>
<feature type="domain" description="TonB C-terminal" evidence="1">
    <location>
        <begin position="26"/>
        <end position="115"/>
    </location>
</feature>
<dbReference type="RefSeq" id="WP_184028383.1">
    <property type="nucleotide sequence ID" value="NZ_JACIJJ010000003.1"/>
</dbReference>
<dbReference type="GO" id="GO:0055085">
    <property type="term" value="P:transmembrane transport"/>
    <property type="evidence" value="ECO:0007669"/>
    <property type="project" value="InterPro"/>
</dbReference>
<dbReference type="SUPFAM" id="SSF74653">
    <property type="entry name" value="TolA/TonB C-terminal domain"/>
    <property type="match status" value="1"/>
</dbReference>
<dbReference type="InterPro" id="IPR037682">
    <property type="entry name" value="TonB_C"/>
</dbReference>
<dbReference type="Pfam" id="PF03544">
    <property type="entry name" value="TonB_C"/>
    <property type="match status" value="1"/>
</dbReference>
<gene>
    <name evidence="2" type="ORF">FHR19_002311</name>
</gene>
<sequence>MWWALLLLTQAQVEERPRVTVALADGGTLSFVPVTAGDEDYPPAAKRVDAEGVSDLELTIETDGTVSACRLYATSGNPDLDRKSCELYRERAAFRVSGRTRPVVVRAPVKWVLQE</sequence>
<name>A0A7W9EJU0_9SPHN</name>
<organism evidence="2 3">
    <name type="scientific">Sphingomonas yantingensis</name>
    <dbReference type="NCBI Taxonomy" id="1241761"/>
    <lineage>
        <taxon>Bacteria</taxon>
        <taxon>Pseudomonadati</taxon>
        <taxon>Pseudomonadota</taxon>
        <taxon>Alphaproteobacteria</taxon>
        <taxon>Sphingomonadales</taxon>
        <taxon>Sphingomonadaceae</taxon>
        <taxon>Sphingomonas</taxon>
    </lineage>
</organism>
<evidence type="ECO:0000313" key="2">
    <source>
        <dbReference type="EMBL" id="MBB5698956.1"/>
    </source>
</evidence>
<dbReference type="Proteomes" id="UP000557739">
    <property type="component" value="Unassembled WGS sequence"/>
</dbReference>
<proteinExistence type="predicted"/>
<dbReference type="Gene3D" id="3.30.1150.10">
    <property type="match status" value="1"/>
</dbReference>
<dbReference type="AlphaFoldDB" id="A0A7W9EJU0"/>
<accession>A0A7W9EJU0</accession>
<comment type="caution">
    <text evidence="2">The sequence shown here is derived from an EMBL/GenBank/DDBJ whole genome shotgun (WGS) entry which is preliminary data.</text>
</comment>
<evidence type="ECO:0000313" key="3">
    <source>
        <dbReference type="Proteomes" id="UP000557739"/>
    </source>
</evidence>
<keyword evidence="3" id="KW-1185">Reference proteome</keyword>
<evidence type="ECO:0000259" key="1">
    <source>
        <dbReference type="PROSITE" id="PS52015"/>
    </source>
</evidence>